<feature type="transmembrane region" description="Helical" evidence="6">
    <location>
        <begin position="321"/>
        <end position="343"/>
    </location>
</feature>
<feature type="transmembrane region" description="Helical" evidence="6">
    <location>
        <begin position="387"/>
        <end position="407"/>
    </location>
</feature>
<feature type="transmembrane region" description="Helical" evidence="6">
    <location>
        <begin position="172"/>
        <end position="189"/>
    </location>
</feature>
<dbReference type="AlphaFoldDB" id="A0AAX0Q7N7"/>
<dbReference type="InterPro" id="IPR050833">
    <property type="entry name" value="Poly_Biosynth_Transport"/>
</dbReference>
<feature type="transmembrane region" description="Helical" evidence="6">
    <location>
        <begin position="132"/>
        <end position="151"/>
    </location>
</feature>
<keyword evidence="2" id="KW-1003">Cell membrane</keyword>
<dbReference type="GO" id="GO:0005886">
    <property type="term" value="C:plasma membrane"/>
    <property type="evidence" value="ECO:0007669"/>
    <property type="project" value="UniProtKB-SubCell"/>
</dbReference>
<feature type="transmembrane region" description="Helical" evidence="6">
    <location>
        <begin position="95"/>
        <end position="120"/>
    </location>
</feature>
<keyword evidence="8" id="KW-1185">Reference proteome</keyword>
<feature type="transmembrane region" description="Helical" evidence="6">
    <location>
        <begin position="21"/>
        <end position="43"/>
    </location>
</feature>
<feature type="transmembrane region" description="Helical" evidence="6">
    <location>
        <begin position="49"/>
        <end position="75"/>
    </location>
</feature>
<accession>A0AAX0Q7N7</accession>
<protein>
    <recommendedName>
        <fullName evidence="9">Polysaccharide biosynthesis protein</fullName>
    </recommendedName>
</protein>
<evidence type="ECO:0000256" key="2">
    <source>
        <dbReference type="ARBA" id="ARBA00022475"/>
    </source>
</evidence>
<feature type="transmembrane region" description="Helical" evidence="6">
    <location>
        <begin position="236"/>
        <end position="266"/>
    </location>
</feature>
<dbReference type="Proteomes" id="UP000243820">
    <property type="component" value="Unassembled WGS sequence"/>
</dbReference>
<comment type="subcellular location">
    <subcellularLocation>
        <location evidence="1">Cell membrane</location>
        <topology evidence="1">Multi-pass membrane protein</topology>
    </subcellularLocation>
</comment>
<evidence type="ECO:0000313" key="7">
    <source>
        <dbReference type="EMBL" id="PAV09390.1"/>
    </source>
</evidence>
<dbReference type="RefSeq" id="WP_095642123.1">
    <property type="nucleotide sequence ID" value="NZ_LMVO01000013.1"/>
</dbReference>
<organism evidence="7 8">
    <name type="scientific">Methanocorpusculum parvum</name>
    <dbReference type="NCBI Taxonomy" id="2193"/>
    <lineage>
        <taxon>Archaea</taxon>
        <taxon>Methanobacteriati</taxon>
        <taxon>Methanobacteriota</taxon>
        <taxon>Stenosarchaea group</taxon>
        <taxon>Methanomicrobia</taxon>
        <taxon>Methanomicrobiales</taxon>
        <taxon>Methanocorpusculaceae</taxon>
        <taxon>Methanocorpusculum</taxon>
    </lineage>
</organism>
<dbReference type="PANTHER" id="PTHR30250">
    <property type="entry name" value="PST FAMILY PREDICTED COLANIC ACID TRANSPORTER"/>
    <property type="match status" value="1"/>
</dbReference>
<feature type="transmembrane region" description="Helical" evidence="6">
    <location>
        <begin position="478"/>
        <end position="498"/>
    </location>
</feature>
<dbReference type="PANTHER" id="PTHR30250:SF26">
    <property type="entry name" value="PSMA PROTEIN"/>
    <property type="match status" value="1"/>
</dbReference>
<comment type="caution">
    <text evidence="7">The sequence shown here is derived from an EMBL/GenBank/DDBJ whole genome shotgun (WGS) entry which is preliminary data.</text>
</comment>
<reference evidence="7 8" key="1">
    <citation type="journal article" date="2017" name="BMC Genomics">
        <title>Genomic analysis of methanogenic archaea reveals a shift towards energy conservation.</title>
        <authorList>
            <person name="Gilmore S.P."/>
            <person name="Henske J.K."/>
            <person name="Sexton J.A."/>
            <person name="Solomon K.V."/>
            <person name="Seppala S."/>
            <person name="Yoo J.I."/>
            <person name="Huyett L.M."/>
            <person name="Pressman A."/>
            <person name="Cogan J.Z."/>
            <person name="Kivenson V."/>
            <person name="Peng X."/>
            <person name="Tan Y."/>
            <person name="Valentine D.L."/>
            <person name="O'Malley M.A."/>
        </authorList>
    </citation>
    <scope>NUCLEOTIDE SEQUENCE [LARGE SCALE GENOMIC DNA]</scope>
    <source>
        <strain evidence="7 8">XII</strain>
    </source>
</reference>
<sequence>MTEEQGAPLDIKFQQRFSKNLISNVVYFVLNVIIGLALVPFFLDTLGEAAYGLIPLATSLTSYVTLIIDAVNGAISRYLTIDLQRGDITKANETFNTAVFGTLGIILILVPISLLVAGLAPSIFNIGTESPTAVFLLFALVFGSILIRAWSSNFMVTLFAYNRLDLRNYVNVANLLVQVVVVILLFWIIGPSLPLVGFSYFVAAVAALALSYILSRNLCPFLTISVEKFSKSRLREILSITGWTTIIKIGLLFQGHIALIAVNILFGDVAGTEYSLTLMWSALLLTIAGLLTNCFTPMIYSYRAKNNRDGIIKFTSFTVKITTLFMALLIGLVCIFASQLLTFWVGNEYAALATLMGFVVIPVIFLIQSSCCAPINAAYVRVRMPAIANIVVGVFNLILVFALPIIFNIGMYGIALAIGFSNFILFGGFSPIYGAYILKAPLFTFVKPALPGYLTLAVFLVAGSILTYFVYIDSIVELIIAGCIISGIYGLFLCKILLNKEERILIRSVLPKMVARFIPTWLL</sequence>
<evidence type="ECO:0000256" key="5">
    <source>
        <dbReference type="ARBA" id="ARBA00023136"/>
    </source>
</evidence>
<keyword evidence="4 6" id="KW-1133">Transmembrane helix</keyword>
<evidence type="ECO:0000256" key="4">
    <source>
        <dbReference type="ARBA" id="ARBA00022989"/>
    </source>
</evidence>
<evidence type="ECO:0000256" key="1">
    <source>
        <dbReference type="ARBA" id="ARBA00004651"/>
    </source>
</evidence>
<feature type="transmembrane region" description="Helical" evidence="6">
    <location>
        <begin position="413"/>
        <end position="438"/>
    </location>
</feature>
<dbReference type="EMBL" id="LMVO01000013">
    <property type="protein sequence ID" value="PAV09390.1"/>
    <property type="molecule type" value="Genomic_DNA"/>
</dbReference>
<feature type="transmembrane region" description="Helical" evidence="6">
    <location>
        <begin position="450"/>
        <end position="472"/>
    </location>
</feature>
<evidence type="ECO:0000313" key="8">
    <source>
        <dbReference type="Proteomes" id="UP000243820"/>
    </source>
</evidence>
<name>A0AAX0Q7N7_9EURY</name>
<gene>
    <name evidence="7" type="ORF">ASJ83_07920</name>
</gene>
<proteinExistence type="predicted"/>
<evidence type="ECO:0008006" key="9">
    <source>
        <dbReference type="Google" id="ProtNLM"/>
    </source>
</evidence>
<keyword evidence="5 6" id="KW-0472">Membrane</keyword>
<keyword evidence="3 6" id="KW-0812">Transmembrane</keyword>
<feature type="transmembrane region" description="Helical" evidence="6">
    <location>
        <begin position="195"/>
        <end position="215"/>
    </location>
</feature>
<feature type="transmembrane region" description="Helical" evidence="6">
    <location>
        <begin position="278"/>
        <end position="300"/>
    </location>
</feature>
<evidence type="ECO:0000256" key="3">
    <source>
        <dbReference type="ARBA" id="ARBA00022692"/>
    </source>
</evidence>
<evidence type="ECO:0000256" key="6">
    <source>
        <dbReference type="SAM" id="Phobius"/>
    </source>
</evidence>